<comment type="similarity">
    <text evidence="2">Belongs to the UPF0421 family.</text>
</comment>
<evidence type="ECO:0000256" key="7">
    <source>
        <dbReference type="SAM" id="Phobius"/>
    </source>
</evidence>
<evidence type="ECO:0000256" key="1">
    <source>
        <dbReference type="ARBA" id="ARBA00004651"/>
    </source>
</evidence>
<feature type="transmembrane region" description="Helical" evidence="7">
    <location>
        <begin position="21"/>
        <end position="45"/>
    </location>
</feature>
<dbReference type="InterPro" id="IPR010343">
    <property type="entry name" value="ArAE_1"/>
</dbReference>
<dbReference type="OrthoDB" id="2690036at2"/>
<dbReference type="EMBL" id="CP011366">
    <property type="protein sequence ID" value="AKG74486.1"/>
    <property type="molecule type" value="Genomic_DNA"/>
</dbReference>
<keyword evidence="5 7" id="KW-1133">Transmembrane helix</keyword>
<sequence length="338" mass="38711">MTFDIRKIIGPRIIKTGISTFLTAIICMMLNLPPIFAVITAIVTIEPTAYASLKKAYVRFPASIIGAFIAVVSLYLFGESAFTYSLAATLTIFVTYKLNLQAGVLVAGITAVAMVPSVGDAYFYNFFSRLATTTIGLAISTLINFLILPPKYTGQIQEMTRSTTKKTHKLLIQRLEELTESRFISKRSEKEYGSIQKQITESEKLLKYQQDELKYHRSNREEMRLMNRLEREIQFKKLYFIHVGNLIYLPENIAMDFSDVEKEAMNEIARYLNTDFSSLKMTNPSIRSLRRQIKGMDEEKEAFKIHVLYEIIIIYQMIVQHEKTTGEVKKVDIKVSTD</sequence>
<comment type="subcellular location">
    <subcellularLocation>
        <location evidence="1">Cell membrane</location>
        <topology evidence="1">Multi-pass membrane protein</topology>
    </subcellularLocation>
</comment>
<keyword evidence="10" id="KW-1185">Reference proteome</keyword>
<dbReference type="RefSeq" id="WP_046790668.1">
    <property type="nucleotide sequence ID" value="NZ_CP011366.1"/>
</dbReference>
<evidence type="ECO:0000256" key="6">
    <source>
        <dbReference type="ARBA" id="ARBA00023136"/>
    </source>
</evidence>
<organism evidence="9 11">
    <name type="scientific">Salinicoccus halodurans</name>
    <dbReference type="NCBI Taxonomy" id="407035"/>
    <lineage>
        <taxon>Bacteria</taxon>
        <taxon>Bacillati</taxon>
        <taxon>Bacillota</taxon>
        <taxon>Bacilli</taxon>
        <taxon>Bacillales</taxon>
        <taxon>Staphylococcaceae</taxon>
        <taxon>Salinicoccus</taxon>
    </lineage>
</organism>
<feature type="transmembrane region" description="Helical" evidence="7">
    <location>
        <begin position="57"/>
        <end position="77"/>
    </location>
</feature>
<keyword evidence="4 7" id="KW-0812">Transmembrane</keyword>
<keyword evidence="6 7" id="KW-0472">Membrane</keyword>
<dbReference type="Proteomes" id="UP000183090">
    <property type="component" value="Unassembled WGS sequence"/>
</dbReference>
<dbReference type="PANTHER" id="PTHR40064:SF1">
    <property type="entry name" value="MEMBRANE PROTEIN"/>
    <property type="match status" value="1"/>
</dbReference>
<reference evidence="8 10" key="1">
    <citation type="journal article" date="2015" name="Int. J. Syst. Evol. Microbiol.">
        <title>Complete genome sequence of Salinicoccus halodurans H3B36, isolated from the Qaidam Basin in China.</title>
        <authorList>
            <person name="Jiang K."/>
            <person name="Xue Y."/>
            <person name="Ma Y."/>
        </authorList>
    </citation>
    <scope>NUCLEOTIDE SEQUENCE [LARGE SCALE GENOMIC DNA]</scope>
    <source>
        <strain evidence="8 10">H3B36</strain>
    </source>
</reference>
<evidence type="ECO:0000313" key="10">
    <source>
        <dbReference type="Proteomes" id="UP000034029"/>
    </source>
</evidence>
<evidence type="ECO:0000256" key="5">
    <source>
        <dbReference type="ARBA" id="ARBA00022989"/>
    </source>
</evidence>
<name>A0A0F7HMY1_9STAP</name>
<evidence type="ECO:0000256" key="3">
    <source>
        <dbReference type="ARBA" id="ARBA00022475"/>
    </source>
</evidence>
<dbReference type="InterPro" id="IPR052984">
    <property type="entry name" value="UPF0421"/>
</dbReference>
<evidence type="ECO:0000313" key="11">
    <source>
        <dbReference type="Proteomes" id="UP000183090"/>
    </source>
</evidence>
<proteinExistence type="inferred from homology"/>
<dbReference type="Pfam" id="PF06081">
    <property type="entry name" value="ArAE_1"/>
    <property type="match status" value="1"/>
</dbReference>
<dbReference type="Proteomes" id="UP000034029">
    <property type="component" value="Chromosome"/>
</dbReference>
<feature type="transmembrane region" description="Helical" evidence="7">
    <location>
        <begin position="130"/>
        <end position="149"/>
    </location>
</feature>
<dbReference type="AlphaFoldDB" id="A0A0F7HMY1"/>
<accession>A0A0F7HMY1</accession>
<evidence type="ECO:0000256" key="4">
    <source>
        <dbReference type="ARBA" id="ARBA00022692"/>
    </source>
</evidence>
<dbReference type="PANTHER" id="PTHR40064">
    <property type="entry name" value="MEMBRANE PROTEIN-RELATED"/>
    <property type="match status" value="1"/>
</dbReference>
<dbReference type="GO" id="GO:0005886">
    <property type="term" value="C:plasma membrane"/>
    <property type="evidence" value="ECO:0007669"/>
    <property type="project" value="UniProtKB-SubCell"/>
</dbReference>
<reference evidence="10" key="2">
    <citation type="submission" date="2015-04" db="EMBL/GenBank/DDBJ databases">
        <title>Complete genome sequence of Salinicoccus halodurans strain H3B36, isolated from the Qaidam basin of China.</title>
        <authorList>
            <person name="Ma Y."/>
            <person name="Jiang K."/>
            <person name="Xue Y."/>
        </authorList>
    </citation>
    <scope>NUCLEOTIDE SEQUENCE [LARGE SCALE GENOMIC DNA]</scope>
    <source>
        <strain evidence="10">H3B36</strain>
    </source>
</reference>
<evidence type="ECO:0000256" key="2">
    <source>
        <dbReference type="ARBA" id="ARBA00006544"/>
    </source>
</evidence>
<keyword evidence="3" id="KW-1003">Cell membrane</keyword>
<gene>
    <name evidence="8" type="ORF">AAT16_09930</name>
    <name evidence="9" type="ORF">SAMN05216235_2477</name>
</gene>
<dbReference type="KEGG" id="shv:AAT16_09930"/>
<evidence type="ECO:0000313" key="8">
    <source>
        <dbReference type="EMBL" id="AKG74486.1"/>
    </source>
</evidence>
<feature type="transmembrane region" description="Helical" evidence="7">
    <location>
        <begin position="98"/>
        <end position="118"/>
    </location>
</feature>
<protein>
    <submittedName>
        <fullName evidence="9">Uncharacterized membrane protein YgaE, UPF0421/DUF939 family</fullName>
    </submittedName>
</protein>
<evidence type="ECO:0000313" key="9">
    <source>
        <dbReference type="EMBL" id="SFK90941.1"/>
    </source>
</evidence>
<dbReference type="EMBL" id="FOTB01000005">
    <property type="protein sequence ID" value="SFK90941.1"/>
    <property type="molecule type" value="Genomic_DNA"/>
</dbReference>
<reference evidence="9 11" key="3">
    <citation type="submission" date="2016-10" db="EMBL/GenBank/DDBJ databases">
        <authorList>
            <person name="Varghese N."/>
            <person name="Submissions S."/>
        </authorList>
    </citation>
    <scope>NUCLEOTIDE SEQUENCE [LARGE SCALE GENOMIC DNA]</scope>
    <source>
        <strain evidence="9 11">CGMCC 1.6501</strain>
    </source>
</reference>